<comment type="caution">
    <text evidence="5">The sequence shown here is derived from an EMBL/GenBank/DDBJ whole genome shotgun (WGS) entry which is preliminary data.</text>
</comment>
<dbReference type="PANTHER" id="PTHR43479">
    <property type="entry name" value="ACREF/ENVCD OPERON REPRESSOR-RELATED"/>
    <property type="match status" value="1"/>
</dbReference>
<dbReference type="InterPro" id="IPR050624">
    <property type="entry name" value="HTH-type_Tx_Regulator"/>
</dbReference>
<dbReference type="RefSeq" id="WP_229911804.1">
    <property type="nucleotide sequence ID" value="NZ_BNBM01000004.1"/>
</dbReference>
<dbReference type="Proteomes" id="UP001486207">
    <property type="component" value="Unassembled WGS sequence"/>
</dbReference>
<feature type="domain" description="HTH tetR-type" evidence="4">
    <location>
        <begin position="29"/>
        <end position="88"/>
    </location>
</feature>
<evidence type="ECO:0000259" key="4">
    <source>
        <dbReference type="PROSITE" id="PS50977"/>
    </source>
</evidence>
<name>A0ABV1XMD5_9ACTN</name>
<gene>
    <name evidence="5" type="ORF">ABT384_08170</name>
</gene>
<dbReference type="SUPFAM" id="SSF46689">
    <property type="entry name" value="Homeodomain-like"/>
    <property type="match status" value="1"/>
</dbReference>
<feature type="DNA-binding region" description="H-T-H motif" evidence="2">
    <location>
        <begin position="51"/>
        <end position="70"/>
    </location>
</feature>
<proteinExistence type="predicted"/>
<dbReference type="Pfam" id="PF00440">
    <property type="entry name" value="TetR_N"/>
    <property type="match status" value="1"/>
</dbReference>
<evidence type="ECO:0000313" key="6">
    <source>
        <dbReference type="Proteomes" id="UP001486207"/>
    </source>
</evidence>
<dbReference type="Pfam" id="PF21306">
    <property type="entry name" value="TetR_C_40"/>
    <property type="match status" value="1"/>
</dbReference>
<protein>
    <submittedName>
        <fullName evidence="5">TetR/AcrR family transcriptional regulator</fullName>
    </submittedName>
</protein>
<keyword evidence="6" id="KW-1185">Reference proteome</keyword>
<feature type="region of interest" description="Disordered" evidence="3">
    <location>
        <begin position="1"/>
        <end position="27"/>
    </location>
</feature>
<dbReference type="InterPro" id="IPR049513">
    <property type="entry name" value="TetR_C_40"/>
</dbReference>
<keyword evidence="1 2" id="KW-0238">DNA-binding</keyword>
<reference evidence="5 6" key="1">
    <citation type="submission" date="2024-06" db="EMBL/GenBank/DDBJ databases">
        <title>The Natural Products Discovery Center: Release of the First 8490 Sequenced Strains for Exploring Actinobacteria Biosynthetic Diversity.</title>
        <authorList>
            <person name="Kalkreuter E."/>
            <person name="Kautsar S.A."/>
            <person name="Yang D."/>
            <person name="Bader C.D."/>
            <person name="Teijaro C.N."/>
            <person name="Fluegel L."/>
            <person name="Davis C.M."/>
            <person name="Simpson J.R."/>
            <person name="Lauterbach L."/>
            <person name="Steele A.D."/>
            <person name="Gui C."/>
            <person name="Meng S."/>
            <person name="Li G."/>
            <person name="Viehrig K."/>
            <person name="Ye F."/>
            <person name="Su P."/>
            <person name="Kiefer A.F."/>
            <person name="Nichols A."/>
            <person name="Cepeda A.J."/>
            <person name="Yan W."/>
            <person name="Fan B."/>
            <person name="Jiang Y."/>
            <person name="Adhikari A."/>
            <person name="Zheng C.-J."/>
            <person name="Schuster L."/>
            <person name="Cowan T.M."/>
            <person name="Smanski M.J."/>
            <person name="Chevrette M.G."/>
            <person name="De Carvalho L.P.S."/>
            <person name="Shen B."/>
        </authorList>
    </citation>
    <scope>NUCLEOTIDE SEQUENCE [LARGE SCALE GENOMIC DNA]</scope>
    <source>
        <strain evidence="5 6">NPDC000155</strain>
    </source>
</reference>
<dbReference type="InterPro" id="IPR009057">
    <property type="entry name" value="Homeodomain-like_sf"/>
</dbReference>
<evidence type="ECO:0000256" key="2">
    <source>
        <dbReference type="PROSITE-ProRule" id="PRU00335"/>
    </source>
</evidence>
<evidence type="ECO:0000313" key="5">
    <source>
        <dbReference type="EMBL" id="MER7372625.1"/>
    </source>
</evidence>
<evidence type="ECO:0000256" key="1">
    <source>
        <dbReference type="ARBA" id="ARBA00023125"/>
    </source>
</evidence>
<organism evidence="5 6">
    <name type="scientific">Streptomyces lanatus</name>
    <dbReference type="NCBI Taxonomy" id="66900"/>
    <lineage>
        <taxon>Bacteria</taxon>
        <taxon>Bacillati</taxon>
        <taxon>Actinomycetota</taxon>
        <taxon>Actinomycetes</taxon>
        <taxon>Kitasatosporales</taxon>
        <taxon>Streptomycetaceae</taxon>
        <taxon>Streptomyces</taxon>
    </lineage>
</organism>
<accession>A0ABV1XMD5</accession>
<dbReference type="Gene3D" id="1.10.357.10">
    <property type="entry name" value="Tetracycline Repressor, domain 2"/>
    <property type="match status" value="1"/>
</dbReference>
<sequence length="230" mass="25266">MRGEAGAGETEDGAMAERAAPGRVDRRRARTRSALVEAAQRLLAEGRSDVPILEITELADIGVGSFYNHFDSKEELFHVATEEALEWWGALMDRLTADIEDPAVAYAQSFRMTGRLHRRHPELSRVLLNQGLELARSERGLAPRAFHDIRAAMDAGRFEVEDLDLALAMTAAAVLALGSLLHAQPDRDDARSADLVTRSLLRQFGIPADEAERICSLDLPDLDVVDELVG</sequence>
<dbReference type="PROSITE" id="PS50977">
    <property type="entry name" value="HTH_TETR_2"/>
    <property type="match status" value="1"/>
</dbReference>
<dbReference type="InterPro" id="IPR001647">
    <property type="entry name" value="HTH_TetR"/>
</dbReference>
<dbReference type="PANTHER" id="PTHR43479:SF11">
    <property type="entry name" value="ACREF_ENVCD OPERON REPRESSOR-RELATED"/>
    <property type="match status" value="1"/>
</dbReference>
<evidence type="ECO:0000256" key="3">
    <source>
        <dbReference type="SAM" id="MobiDB-lite"/>
    </source>
</evidence>
<dbReference type="EMBL" id="JBEPFB010000003">
    <property type="protein sequence ID" value="MER7372625.1"/>
    <property type="molecule type" value="Genomic_DNA"/>
</dbReference>